<evidence type="ECO:0000256" key="5">
    <source>
        <dbReference type="SAM" id="Phobius"/>
    </source>
</evidence>
<dbReference type="GO" id="GO:0008422">
    <property type="term" value="F:beta-glucosidase activity"/>
    <property type="evidence" value="ECO:0007669"/>
    <property type="project" value="TreeGrafter"/>
</dbReference>
<gene>
    <name evidence="7" type="primary">LOC113513597</name>
</gene>
<evidence type="ECO:0000256" key="2">
    <source>
        <dbReference type="ARBA" id="ARBA00022801"/>
    </source>
</evidence>
<dbReference type="SUPFAM" id="SSF51445">
    <property type="entry name" value="(Trans)glycosidases"/>
    <property type="match status" value="1"/>
</dbReference>
<sequence>MYYIEAVVFGALITARLCSSELSFPPGFKFGVATAAYQIEGGWNISDKSHSIWDTYTHEHEMGIADHSTGDVACDSYHLWRRDIELLTELGVDFYRFSISWTRLMPSGYPNRISKDGTKYYNNLIDELLARGIEPIVTLYHWDLPQQLQYLGGWTNPYITDWFAEYARVVFSLFADRVKIWVTINEPVIICDASYSTPIMAPATLIPDNIGTYICNKNVLIAHAKAYRIYDKEFRPKYHGMVSIVNNIIWVEPVSKEYTDVTNLALQNLAGRFTHPVYSKEGGWPPEFEKLIAEISKSQGYHTTRLPAFTKEEVELVKGSYDYFGLNHYTSRRIRKTRPDEHPQRNLFLSEPDLNYIFELDPDWTIGCNGWLALYPEGFRRLLTWIKKEYGDIKILITENGYPTKQTNYLNDEDRIQFYKDYLKQMMLAIYEDGVNVIGYTAWSLIDNFEWMDGYSIKFGLYEVNFTDPQHTRTPRKSAKFYADLIKNQKQIEAQNKSRKFYTLCSYLLLIILIALATVMFSVCWKTKADINAKKRKEMEANSELLMEEVSKFS</sequence>
<feature type="transmembrane region" description="Helical" evidence="5">
    <location>
        <begin position="501"/>
        <end position="525"/>
    </location>
</feature>
<dbReference type="PRINTS" id="PR00131">
    <property type="entry name" value="GLHYDRLASE1"/>
</dbReference>
<keyword evidence="3" id="KW-0326">Glycosidase</keyword>
<organism evidence="6 7">
    <name type="scientific">Galleria mellonella</name>
    <name type="common">Greater wax moth</name>
    <dbReference type="NCBI Taxonomy" id="7137"/>
    <lineage>
        <taxon>Eukaryota</taxon>
        <taxon>Metazoa</taxon>
        <taxon>Ecdysozoa</taxon>
        <taxon>Arthropoda</taxon>
        <taxon>Hexapoda</taxon>
        <taxon>Insecta</taxon>
        <taxon>Pterygota</taxon>
        <taxon>Neoptera</taxon>
        <taxon>Endopterygota</taxon>
        <taxon>Lepidoptera</taxon>
        <taxon>Glossata</taxon>
        <taxon>Ditrysia</taxon>
        <taxon>Pyraloidea</taxon>
        <taxon>Pyralidae</taxon>
        <taxon>Galleriinae</taxon>
        <taxon>Galleria</taxon>
    </lineage>
</organism>
<dbReference type="Gene3D" id="3.20.20.80">
    <property type="entry name" value="Glycosidases"/>
    <property type="match status" value="1"/>
</dbReference>
<dbReference type="InterPro" id="IPR017853">
    <property type="entry name" value="GH"/>
</dbReference>
<dbReference type="GO" id="GO:0005975">
    <property type="term" value="P:carbohydrate metabolic process"/>
    <property type="evidence" value="ECO:0007669"/>
    <property type="project" value="InterPro"/>
</dbReference>
<dbReference type="PANTHER" id="PTHR10353">
    <property type="entry name" value="GLYCOSYL HYDROLASE"/>
    <property type="match status" value="1"/>
</dbReference>
<dbReference type="InterPro" id="IPR033132">
    <property type="entry name" value="GH_1_N_CS"/>
</dbReference>
<keyword evidence="5" id="KW-0812">Transmembrane</keyword>
<protein>
    <submittedName>
        <fullName evidence="7">Myrosinase 1-like</fullName>
    </submittedName>
</protein>
<evidence type="ECO:0000256" key="3">
    <source>
        <dbReference type="ARBA" id="ARBA00023295"/>
    </source>
</evidence>
<evidence type="ECO:0000313" key="7">
    <source>
        <dbReference type="RefSeq" id="XP_031768072.2"/>
    </source>
</evidence>
<dbReference type="InterPro" id="IPR001360">
    <property type="entry name" value="Glyco_hydro_1"/>
</dbReference>
<proteinExistence type="inferred from homology"/>
<dbReference type="Proteomes" id="UP001652740">
    <property type="component" value="Unplaced"/>
</dbReference>
<dbReference type="Pfam" id="PF00232">
    <property type="entry name" value="Glyco_hydro_1"/>
    <property type="match status" value="1"/>
</dbReference>
<dbReference type="AlphaFoldDB" id="A0A6J3C5V1"/>
<accession>A0A6J3C5V1</accession>
<evidence type="ECO:0000313" key="6">
    <source>
        <dbReference type="Proteomes" id="UP001652740"/>
    </source>
</evidence>
<keyword evidence="5" id="KW-0472">Membrane</keyword>
<dbReference type="GeneID" id="113513597"/>
<keyword evidence="2" id="KW-0378">Hydrolase</keyword>
<dbReference type="InParanoid" id="A0A6J3C5V1"/>
<keyword evidence="6" id="KW-1185">Reference proteome</keyword>
<reference evidence="7" key="1">
    <citation type="submission" date="2025-08" db="UniProtKB">
        <authorList>
            <consortium name="RefSeq"/>
        </authorList>
    </citation>
    <scope>IDENTIFICATION</scope>
    <source>
        <tissue evidence="7">Whole larvae</tissue>
    </source>
</reference>
<evidence type="ECO:0000256" key="4">
    <source>
        <dbReference type="RuleBase" id="RU003690"/>
    </source>
</evidence>
<keyword evidence="5" id="KW-1133">Transmembrane helix</keyword>
<dbReference type="KEGG" id="gmw:113513597"/>
<dbReference type="PROSITE" id="PS00653">
    <property type="entry name" value="GLYCOSYL_HYDROL_F1_2"/>
    <property type="match status" value="1"/>
</dbReference>
<evidence type="ECO:0000256" key="1">
    <source>
        <dbReference type="ARBA" id="ARBA00010838"/>
    </source>
</evidence>
<dbReference type="RefSeq" id="XP_031768072.2">
    <property type="nucleotide sequence ID" value="XM_031912212.2"/>
</dbReference>
<dbReference type="PANTHER" id="PTHR10353:SF36">
    <property type="entry name" value="LP05116P"/>
    <property type="match status" value="1"/>
</dbReference>
<name>A0A6J3C5V1_GALME</name>
<comment type="similarity">
    <text evidence="1 4">Belongs to the glycosyl hydrolase 1 family.</text>
</comment>